<dbReference type="Proteomes" id="UP001057134">
    <property type="component" value="Chromosome"/>
</dbReference>
<name>A0ABY4RU02_9BACL</name>
<protein>
    <recommendedName>
        <fullName evidence="3">WYL domain-containing protein</fullName>
    </recommendedName>
</protein>
<accession>A0ABY4RU02</accession>
<evidence type="ECO:0000313" key="1">
    <source>
        <dbReference type="EMBL" id="UQZ85725.1"/>
    </source>
</evidence>
<dbReference type="EMBL" id="CP027059">
    <property type="protein sequence ID" value="UQZ85725.1"/>
    <property type="molecule type" value="Genomic_DNA"/>
</dbReference>
<reference evidence="1" key="1">
    <citation type="submission" date="2018-02" db="EMBL/GenBank/DDBJ databases">
        <authorList>
            <person name="Kim S.-K."/>
            <person name="Jung H.-I."/>
            <person name="Lee S.-W."/>
        </authorList>
    </citation>
    <scope>NUCLEOTIDE SEQUENCE</scope>
    <source>
        <strain evidence="1">SK3146</strain>
    </source>
</reference>
<organism evidence="1 2">
    <name type="scientific">Paenibacillus konkukensis</name>
    <dbReference type="NCBI Taxonomy" id="2020716"/>
    <lineage>
        <taxon>Bacteria</taxon>
        <taxon>Bacillati</taxon>
        <taxon>Bacillota</taxon>
        <taxon>Bacilli</taxon>
        <taxon>Bacillales</taxon>
        <taxon>Paenibacillaceae</taxon>
        <taxon>Paenibacillus</taxon>
    </lineage>
</organism>
<keyword evidence="2" id="KW-1185">Reference proteome</keyword>
<evidence type="ECO:0008006" key="3">
    <source>
        <dbReference type="Google" id="ProtNLM"/>
    </source>
</evidence>
<dbReference type="RefSeq" id="WP_249861327.1">
    <property type="nucleotide sequence ID" value="NZ_CP027059.1"/>
</dbReference>
<sequence length="273" mass="31667">MNLFEKIFNYQVMSRLEDAGAFAVTQHERIWLKTMLAHPAAEAAFTPETLQKLRSLTRDTPLLEHAGSLIEKAKSAEKQVYHPLLRPLRRLIMNRESLRVTYRIKDGSIFDRQPGFPFRLEYSMIKREWYLLWHHLGRRAFMSTPLGNILSVTGQPFPAAKAEALRASISSILERRKETADIEVVREYNPELSRILYAFSCFEKEVSYAADTDTYRITLTFLGDESDYVLSKIRFLGKRVRVIRSDKLRRRMLESATKALGRYSEASIPACDR</sequence>
<proteinExistence type="predicted"/>
<reference evidence="1" key="2">
    <citation type="journal article" date="2021" name="J Anim Sci Technol">
        <title>Complete genome sequence of Paenibacillus konkukensis sp. nov. SK3146 as a potential probiotic strain.</title>
        <authorList>
            <person name="Jung H.I."/>
            <person name="Park S."/>
            <person name="Niu K.M."/>
            <person name="Lee S.W."/>
            <person name="Kothari D."/>
            <person name="Yi K.J."/>
            <person name="Kim S.K."/>
        </authorList>
    </citation>
    <scope>NUCLEOTIDE SEQUENCE</scope>
    <source>
        <strain evidence="1">SK3146</strain>
    </source>
</reference>
<gene>
    <name evidence="1" type="ORF">SK3146_05014</name>
</gene>
<dbReference type="PROSITE" id="PS52050">
    <property type="entry name" value="WYL"/>
    <property type="match status" value="1"/>
</dbReference>
<evidence type="ECO:0000313" key="2">
    <source>
        <dbReference type="Proteomes" id="UP001057134"/>
    </source>
</evidence>